<evidence type="ECO:0000256" key="2">
    <source>
        <dbReference type="ARBA" id="ARBA00022741"/>
    </source>
</evidence>
<evidence type="ECO:0000313" key="7">
    <source>
        <dbReference type="EMBL" id="ROQ01483.1"/>
    </source>
</evidence>
<accession>A0A3N1MCP6</accession>
<evidence type="ECO:0000259" key="6">
    <source>
        <dbReference type="PROSITE" id="PS50893"/>
    </source>
</evidence>
<evidence type="ECO:0000256" key="5">
    <source>
        <dbReference type="ARBA" id="ARBA00037066"/>
    </source>
</evidence>
<dbReference type="SMART" id="SM00382">
    <property type="entry name" value="AAA"/>
    <property type="match status" value="1"/>
</dbReference>
<evidence type="ECO:0000256" key="3">
    <source>
        <dbReference type="ARBA" id="ARBA00022840"/>
    </source>
</evidence>
<dbReference type="InterPro" id="IPR017871">
    <property type="entry name" value="ABC_transporter-like_CS"/>
</dbReference>
<dbReference type="RefSeq" id="WP_123688238.1">
    <property type="nucleotide sequence ID" value="NZ_AP019700.1"/>
</dbReference>
<feature type="domain" description="ABC transporter" evidence="6">
    <location>
        <begin position="4"/>
        <end position="239"/>
    </location>
</feature>
<evidence type="ECO:0000256" key="1">
    <source>
        <dbReference type="ARBA" id="ARBA00022448"/>
    </source>
</evidence>
<dbReference type="Pfam" id="PF00005">
    <property type="entry name" value="ABC_tran"/>
    <property type="match status" value="1"/>
</dbReference>
<dbReference type="GO" id="GO:0005524">
    <property type="term" value="F:ATP binding"/>
    <property type="evidence" value="ECO:0007669"/>
    <property type="project" value="UniProtKB-KW"/>
</dbReference>
<comment type="function">
    <text evidence="5">Part of the ABC transporter complex HmuTUV involved in hemin import. Responsible for energy coupling to the transport system.</text>
</comment>
<proteinExistence type="predicted"/>
<evidence type="ECO:0000256" key="4">
    <source>
        <dbReference type="ARBA" id="ARBA00022967"/>
    </source>
</evidence>
<name>A0A3N1MCP6_9PROT</name>
<sequence length="262" mass="27613">MNAIEARGVGVRIGAATILDGIDLAVAPGTLLGLLGPNGAGKTTLLEVMAGLRRADRGGVRLGDQALAWLDPMERARRIGYLEQGAVCHWPLSVERTVSLGRLPHRGAWGGTSSADAPAIEAAMVACDVAHLRRRDVTTLSGGERARVLFARCLAGHPEALLADEPVAGLDPAHQIRCLELLAARAAAGVAVVVVMHDLALALRFCDRICLLSAGRVAAIATPAELLSGDVIETVYGIELARHSRGGRPYAMPWSLRERNLP</sequence>
<organism evidence="7 8">
    <name type="scientific">Stella humosa</name>
    <dbReference type="NCBI Taxonomy" id="94"/>
    <lineage>
        <taxon>Bacteria</taxon>
        <taxon>Pseudomonadati</taxon>
        <taxon>Pseudomonadota</taxon>
        <taxon>Alphaproteobacteria</taxon>
        <taxon>Rhodospirillales</taxon>
        <taxon>Stellaceae</taxon>
        <taxon>Stella</taxon>
    </lineage>
</organism>
<keyword evidence="2" id="KW-0547">Nucleotide-binding</keyword>
<dbReference type="PROSITE" id="PS00211">
    <property type="entry name" value="ABC_TRANSPORTER_1"/>
    <property type="match status" value="1"/>
</dbReference>
<gene>
    <name evidence="7" type="ORF">EDC65_0662</name>
</gene>
<dbReference type="InterPro" id="IPR003439">
    <property type="entry name" value="ABC_transporter-like_ATP-bd"/>
</dbReference>
<dbReference type="InterPro" id="IPR003593">
    <property type="entry name" value="AAA+_ATPase"/>
</dbReference>
<protein>
    <submittedName>
        <fullName evidence="7">Iron complex transport system ATP-binding protein</fullName>
    </submittedName>
</protein>
<dbReference type="PROSITE" id="PS50893">
    <property type="entry name" value="ABC_TRANSPORTER_2"/>
    <property type="match status" value="1"/>
</dbReference>
<dbReference type="Proteomes" id="UP000278222">
    <property type="component" value="Unassembled WGS sequence"/>
</dbReference>
<dbReference type="SUPFAM" id="SSF52540">
    <property type="entry name" value="P-loop containing nucleoside triphosphate hydrolases"/>
    <property type="match status" value="1"/>
</dbReference>
<dbReference type="CDD" id="cd03214">
    <property type="entry name" value="ABC_Iron-Siderophores_B12_Hemin"/>
    <property type="match status" value="1"/>
</dbReference>
<comment type="caution">
    <text evidence="7">The sequence shown here is derived from an EMBL/GenBank/DDBJ whole genome shotgun (WGS) entry which is preliminary data.</text>
</comment>
<keyword evidence="8" id="KW-1185">Reference proteome</keyword>
<dbReference type="PANTHER" id="PTHR42794">
    <property type="entry name" value="HEMIN IMPORT ATP-BINDING PROTEIN HMUV"/>
    <property type="match status" value="1"/>
</dbReference>
<dbReference type="AlphaFoldDB" id="A0A3N1MCP6"/>
<reference evidence="7 8" key="1">
    <citation type="submission" date="2018-11" db="EMBL/GenBank/DDBJ databases">
        <title>Genomic Encyclopedia of Type Strains, Phase IV (KMG-IV): sequencing the most valuable type-strain genomes for metagenomic binning, comparative biology and taxonomic classification.</title>
        <authorList>
            <person name="Goeker M."/>
        </authorList>
    </citation>
    <scope>NUCLEOTIDE SEQUENCE [LARGE SCALE GENOMIC DNA]</scope>
    <source>
        <strain evidence="7 8">DSM 5900</strain>
    </source>
</reference>
<evidence type="ECO:0000313" key="8">
    <source>
        <dbReference type="Proteomes" id="UP000278222"/>
    </source>
</evidence>
<dbReference type="GO" id="GO:0016887">
    <property type="term" value="F:ATP hydrolysis activity"/>
    <property type="evidence" value="ECO:0007669"/>
    <property type="project" value="InterPro"/>
</dbReference>
<keyword evidence="4" id="KW-1278">Translocase</keyword>
<dbReference type="OrthoDB" id="9810077at2"/>
<dbReference type="EMBL" id="RJKX01000011">
    <property type="protein sequence ID" value="ROQ01483.1"/>
    <property type="molecule type" value="Genomic_DNA"/>
</dbReference>
<keyword evidence="1" id="KW-0813">Transport</keyword>
<dbReference type="Gene3D" id="3.40.50.300">
    <property type="entry name" value="P-loop containing nucleotide triphosphate hydrolases"/>
    <property type="match status" value="1"/>
</dbReference>
<dbReference type="PANTHER" id="PTHR42794:SF1">
    <property type="entry name" value="HEMIN IMPORT ATP-BINDING PROTEIN HMUV"/>
    <property type="match status" value="1"/>
</dbReference>
<dbReference type="InterPro" id="IPR027417">
    <property type="entry name" value="P-loop_NTPase"/>
</dbReference>
<keyword evidence="3 7" id="KW-0067">ATP-binding</keyword>